<evidence type="ECO:0000256" key="1">
    <source>
        <dbReference type="SAM" id="Coils"/>
    </source>
</evidence>
<proteinExistence type="predicted"/>
<reference evidence="3" key="1">
    <citation type="submission" date="2016-05" db="EMBL/GenBank/DDBJ databases">
        <authorList>
            <person name="Naeem Raeece"/>
        </authorList>
    </citation>
    <scope>NUCLEOTIDE SEQUENCE [LARGE SCALE GENOMIC DNA]</scope>
</reference>
<dbReference type="Proteomes" id="UP000078597">
    <property type="component" value="Unassembled WGS sequence"/>
</dbReference>
<evidence type="ECO:0000313" key="2">
    <source>
        <dbReference type="EMBL" id="SBS99727.1"/>
    </source>
</evidence>
<feature type="coiled-coil region" evidence="1">
    <location>
        <begin position="96"/>
        <end position="137"/>
    </location>
</feature>
<organism evidence="2 3">
    <name type="scientific">Plasmodium malariae</name>
    <dbReference type="NCBI Taxonomy" id="5858"/>
    <lineage>
        <taxon>Eukaryota</taxon>
        <taxon>Sar</taxon>
        <taxon>Alveolata</taxon>
        <taxon>Apicomplexa</taxon>
        <taxon>Aconoidasida</taxon>
        <taxon>Haemosporida</taxon>
        <taxon>Plasmodiidae</taxon>
        <taxon>Plasmodium</taxon>
        <taxon>Plasmodium (Plasmodium)</taxon>
    </lineage>
</organism>
<protein>
    <submittedName>
        <fullName evidence="2">Uncharacterized protein</fullName>
    </submittedName>
</protein>
<sequence length="246" mass="29380">MPTHTRTDICLHLSNEQSYLIKSFLLYPYIRSFKMNVTEKKKMRQNVSENEIINKIDSINLKDVKEVSVNMNNYTNFISLKLKKNREGIINSIHRIKQLEAMTKKLNKELSDGNKELKKLEKNIKQFDEENSYLEDNIASEINKNNAYKSRISILKKNKHKMSKAQEIIDNDINYMKSRINIMKENVDQNSKKYHKLVNDKDKMHKEMEKFKKDRKYLQLHLKSSRKNHEILKNKMQTVVLNMKKT</sequence>
<dbReference type="AlphaFoldDB" id="A0A1A8X551"/>
<name>A0A1A8X551_PLAMA</name>
<dbReference type="VEuPathDB" id="PlasmoDB:PmUG01_03020500"/>
<accession>A0A1A8X551</accession>
<dbReference type="EMBL" id="FLQW01005981">
    <property type="protein sequence ID" value="SBS99727.1"/>
    <property type="molecule type" value="Genomic_DNA"/>
</dbReference>
<keyword evidence="1" id="KW-0175">Coiled coil</keyword>
<gene>
    <name evidence="2" type="ORF">PMALA_072110</name>
</gene>
<evidence type="ECO:0000313" key="3">
    <source>
        <dbReference type="Proteomes" id="UP000078597"/>
    </source>
</evidence>